<dbReference type="AlphaFoldDB" id="H7FQ53"/>
<evidence type="ECO:0000256" key="4">
    <source>
        <dbReference type="ARBA" id="ARBA00022777"/>
    </source>
</evidence>
<dbReference type="PANTHER" id="PTHR43085">
    <property type="entry name" value="HEXOKINASE FAMILY MEMBER"/>
    <property type="match status" value="1"/>
</dbReference>
<accession>H7FQ53</accession>
<evidence type="ECO:0000256" key="2">
    <source>
        <dbReference type="ARBA" id="ARBA00022679"/>
    </source>
</evidence>
<dbReference type="GO" id="GO:0005524">
    <property type="term" value="F:ATP binding"/>
    <property type="evidence" value="ECO:0007669"/>
    <property type="project" value="UniProtKB-KW"/>
</dbReference>
<comment type="caution">
    <text evidence="7">The sequence shown here is derived from an EMBL/GenBank/DDBJ whole genome shotgun (WGS) entry which is preliminary data.</text>
</comment>
<gene>
    <name evidence="7" type="ORF">HJ01_01313</name>
</gene>
<organism evidence="7 8">
    <name type="scientific">Flavobacterium frigoris (strain PS1)</name>
    <dbReference type="NCBI Taxonomy" id="1086011"/>
    <lineage>
        <taxon>Bacteria</taxon>
        <taxon>Pseudomonadati</taxon>
        <taxon>Bacteroidota</taxon>
        <taxon>Flavobacteriia</taxon>
        <taxon>Flavobacteriales</taxon>
        <taxon>Flavobacteriaceae</taxon>
        <taxon>Flavobacterium</taxon>
    </lineage>
</organism>
<dbReference type="InterPro" id="IPR029056">
    <property type="entry name" value="Ribokinase-like"/>
</dbReference>
<dbReference type="Pfam" id="PF00294">
    <property type="entry name" value="PfkB"/>
    <property type="match status" value="1"/>
</dbReference>
<comment type="similarity">
    <text evidence="1">Belongs to the carbohydrate kinase PfkB family.</text>
</comment>
<evidence type="ECO:0000256" key="3">
    <source>
        <dbReference type="ARBA" id="ARBA00022741"/>
    </source>
</evidence>
<dbReference type="InterPro" id="IPR050306">
    <property type="entry name" value="PfkB_Carbo_kinase"/>
</dbReference>
<keyword evidence="2 7" id="KW-0808">Transferase</keyword>
<dbReference type="EMBL" id="AHKF01000015">
    <property type="protein sequence ID" value="EIA09407.1"/>
    <property type="molecule type" value="Genomic_DNA"/>
</dbReference>
<dbReference type="GO" id="GO:0008865">
    <property type="term" value="F:fructokinase activity"/>
    <property type="evidence" value="ECO:0007669"/>
    <property type="project" value="UniProtKB-EC"/>
</dbReference>
<dbReference type="Proteomes" id="UP000005566">
    <property type="component" value="Unassembled WGS sequence"/>
</dbReference>
<dbReference type="PANTHER" id="PTHR43085:SF1">
    <property type="entry name" value="PSEUDOURIDINE KINASE-RELATED"/>
    <property type="match status" value="1"/>
</dbReference>
<sequence length="311" mass="34720">MEKTIDIICAGEVLIDFIGHEVNTSITRTKDYHRFLGGSPTNVAVNAARLGLKSVLVATCGQDGLGDYIVRKLNANDVITSYVRKSDIEPTSIILVSKSTSTPDFIAYREADCQIDQSQISVELLEKSKIFHTTCFALSKNPARTTILESAKKAKALGLQTSIDINFSERIWPDREEAKRVLKEYLSTDPFVKLSEDDCYRLFAEAKTEDFIFEYFHGLGASTICLTKGKDGVVLSSLEHGMFHQKAMLIDDIKDTTGAGDAFWTGFLYAQLLNKNLEETITIAQKLAVLKLRNVGRLPEDINFQEYLNID</sequence>
<evidence type="ECO:0000256" key="5">
    <source>
        <dbReference type="ARBA" id="ARBA00022840"/>
    </source>
</evidence>
<dbReference type="RefSeq" id="WP_007137490.1">
    <property type="nucleotide sequence ID" value="NZ_AHKF01000015.1"/>
</dbReference>
<evidence type="ECO:0000259" key="6">
    <source>
        <dbReference type="Pfam" id="PF00294"/>
    </source>
</evidence>
<evidence type="ECO:0000256" key="1">
    <source>
        <dbReference type="ARBA" id="ARBA00010688"/>
    </source>
</evidence>
<keyword evidence="4" id="KW-0418">Kinase</keyword>
<dbReference type="InterPro" id="IPR011611">
    <property type="entry name" value="PfkB_dom"/>
</dbReference>
<dbReference type="InterPro" id="IPR023314">
    <property type="entry name" value="Myo_inos_IolC-like_sf"/>
</dbReference>
<dbReference type="eggNOG" id="COG0524">
    <property type="taxonomic scope" value="Bacteria"/>
</dbReference>
<dbReference type="Gene3D" id="3.40.1190.20">
    <property type="match status" value="1"/>
</dbReference>
<dbReference type="OrthoDB" id="9813569at2"/>
<name>H7FQ53_FLAFP</name>
<dbReference type="PATRIC" id="fig|1086011.3.peg.1288"/>
<evidence type="ECO:0000313" key="8">
    <source>
        <dbReference type="Proteomes" id="UP000005566"/>
    </source>
</evidence>
<keyword evidence="3" id="KW-0547">Nucleotide-binding</keyword>
<dbReference type="Gene3D" id="2.20.150.10">
    <property type="entry name" value="putative 5-dehydro-2- deoxygluconokinase"/>
    <property type="match status" value="1"/>
</dbReference>
<dbReference type="SUPFAM" id="SSF53613">
    <property type="entry name" value="Ribokinase-like"/>
    <property type="match status" value="1"/>
</dbReference>
<reference evidence="7 8" key="1">
    <citation type="journal article" date="2014" name="Acta Crystallogr. D">
        <title>Structure-based characterization and antifreeze properties of a hyperactive ice-binding protein from the Antarctic bacterium Flavobacterium frigoris PS1.</title>
        <authorList>
            <person name="Do H."/>
            <person name="Kim S.J."/>
            <person name="Kim H.J."/>
            <person name="Lee J.H."/>
        </authorList>
    </citation>
    <scope>NUCLEOTIDE SEQUENCE [LARGE SCALE GENOMIC DNA]</scope>
    <source>
        <strain evidence="7 8">PS1</strain>
    </source>
</reference>
<feature type="domain" description="Carbohydrate kinase PfkB" evidence="6">
    <location>
        <begin position="6"/>
        <end position="296"/>
    </location>
</feature>
<keyword evidence="5" id="KW-0067">ATP-binding</keyword>
<dbReference type="STRING" id="1086011.HJ01_01313"/>
<keyword evidence="8" id="KW-1185">Reference proteome</keyword>
<proteinExistence type="inferred from homology"/>
<protein>
    <submittedName>
        <fullName evidence="7">Fructokinase</fullName>
        <ecNumber evidence="7">2.7.1.4</ecNumber>
    </submittedName>
</protein>
<dbReference type="EC" id="2.7.1.4" evidence="7"/>
<evidence type="ECO:0000313" key="7">
    <source>
        <dbReference type="EMBL" id="EIA09407.1"/>
    </source>
</evidence>